<dbReference type="AlphaFoldDB" id="A0A7C4JKR6"/>
<accession>A0A7C4JKR6</accession>
<organism evidence="2">
    <name type="scientific">Ignisphaera aggregans</name>
    <dbReference type="NCBI Taxonomy" id="334771"/>
    <lineage>
        <taxon>Archaea</taxon>
        <taxon>Thermoproteota</taxon>
        <taxon>Thermoprotei</taxon>
        <taxon>Desulfurococcales</taxon>
        <taxon>Desulfurococcaceae</taxon>
        <taxon>Ignisphaera</taxon>
    </lineage>
</organism>
<dbReference type="EMBL" id="DTCK01000039">
    <property type="protein sequence ID" value="HGQ36280.1"/>
    <property type="molecule type" value="Genomic_DNA"/>
</dbReference>
<evidence type="ECO:0000313" key="1">
    <source>
        <dbReference type="EMBL" id="HGQ36280.1"/>
    </source>
</evidence>
<dbReference type="EMBL" id="DTBD01000022">
    <property type="protein sequence ID" value="HGQ64213.1"/>
    <property type="molecule type" value="Genomic_DNA"/>
</dbReference>
<reference evidence="2" key="1">
    <citation type="journal article" date="2020" name="mSystems">
        <title>Genome- and Community-Level Interaction Insights into Carbon Utilization and Element Cycling Functions of Hydrothermarchaeota in Hydrothermal Sediment.</title>
        <authorList>
            <person name="Zhou Z."/>
            <person name="Liu Y."/>
            <person name="Xu W."/>
            <person name="Pan J."/>
            <person name="Luo Z.H."/>
            <person name="Li M."/>
        </authorList>
    </citation>
    <scope>NUCLEOTIDE SEQUENCE [LARGE SCALE GENOMIC DNA]</scope>
    <source>
        <strain evidence="2">SpSt-637</strain>
        <strain evidence="1">SpSt-667</strain>
    </source>
</reference>
<protein>
    <submittedName>
        <fullName evidence="2">Uncharacterized protein</fullName>
    </submittedName>
</protein>
<sequence length="401" mass="46738">MVKIEPILIPYEVKSVEDIKGGVGTPNLIHDIKRNVYWLLFTGWRDPRGRLREVFVVEVDKSLALQWNTLKKILRYDFPVSAPYTHNTVRGFYNATKDEFIITTSHGSKILLYTFDNEWNLKKYKEIIDLGSVRDFGFPVKPVGVYTKYRDAIAVTRNSERKEELEIYTVKNIDNIDEVTTENLGVIARWGSNDVMDFTLLPRFQIFAEQNSCSKWTLHTFVGPTLDEIPSDEFFGKFIIMQTPITHLLEIDDNIVQLGHPHYTVLPDGVPKLLVVAFRDTWSLRSDTGRWGYTHEIWSVYLDKNLFDPKLYYSFKLKIFPRDMNKYIYVPYAKKLTVYSGLPLDRIKLYEAQLPGEDFIINPLKKDGKLIIEDPSQWIKLEVPKDYSEVLEKPLYLCASI</sequence>
<name>A0A7C4JKR6_9CREN</name>
<proteinExistence type="predicted"/>
<gene>
    <name evidence="2" type="ORF">ENU08_03115</name>
    <name evidence="1" type="ORF">ENU41_06355</name>
</gene>
<evidence type="ECO:0000313" key="2">
    <source>
        <dbReference type="EMBL" id="HGQ64213.1"/>
    </source>
</evidence>
<comment type="caution">
    <text evidence="2">The sequence shown here is derived from an EMBL/GenBank/DDBJ whole genome shotgun (WGS) entry which is preliminary data.</text>
</comment>